<dbReference type="Gene3D" id="1.25.40.420">
    <property type="match status" value="1"/>
</dbReference>
<dbReference type="PANTHER" id="PTHR26379:SF524">
    <property type="entry name" value="MATH DOMAIN-CONTAINING PROTEIN"/>
    <property type="match status" value="1"/>
</dbReference>
<protein>
    <recommendedName>
        <fullName evidence="3">BTB domain-containing protein</fullName>
    </recommendedName>
</protein>
<keyword evidence="5" id="KW-1185">Reference proteome</keyword>
<sequence length="226" mass="25475">MRRRKSRGDSHWCFDIRKPYLEGSEHLKDDCLTIRCDVTVMKEIHGEEARVPPSDLQQHLGDLLKNQDAADLTFQAELLGAMEESSSGHMEICDMEADVFKSLLHFIYTDSVPPVLDVVMAGHLLVAADRYNIGRLRQICEEKLCNNIAANMVATSLALAEQHVFHDLKEACFQFLASPSNLEAMMASEGYEHLKSSCPSVLKELIARILPAEWNAAKDIVMTMWK</sequence>
<dbReference type="Pfam" id="PF24570">
    <property type="entry name" value="BACK_BPM_SPOP"/>
    <property type="match status" value="1"/>
</dbReference>
<dbReference type="InterPro" id="IPR045005">
    <property type="entry name" value="BPM1-6"/>
</dbReference>
<dbReference type="InterPro" id="IPR011333">
    <property type="entry name" value="SKP1/BTB/POZ_sf"/>
</dbReference>
<dbReference type="Gramene" id="TraesRN5A0101040300.1">
    <property type="protein sequence ID" value="TraesRN5A0101040300.1"/>
    <property type="gene ID" value="TraesRN5A0101040300"/>
</dbReference>
<dbReference type="GO" id="GO:0016567">
    <property type="term" value="P:protein ubiquitination"/>
    <property type="evidence" value="ECO:0007669"/>
    <property type="project" value="InterPro"/>
</dbReference>
<dbReference type="Pfam" id="PF00651">
    <property type="entry name" value="BTB"/>
    <property type="match status" value="1"/>
</dbReference>
<comment type="similarity">
    <text evidence="2">Belongs to the Tdpoz family.</text>
</comment>
<evidence type="ECO:0000256" key="2">
    <source>
        <dbReference type="ARBA" id="ARBA00010846"/>
    </source>
</evidence>
<dbReference type="SUPFAM" id="SSF49599">
    <property type="entry name" value="TRAF domain-like"/>
    <property type="match status" value="1"/>
</dbReference>
<evidence type="ECO:0000313" key="5">
    <source>
        <dbReference type="Proteomes" id="UP000019116"/>
    </source>
</evidence>
<dbReference type="SUPFAM" id="SSF54695">
    <property type="entry name" value="POZ domain"/>
    <property type="match status" value="1"/>
</dbReference>
<evidence type="ECO:0000256" key="1">
    <source>
        <dbReference type="ARBA" id="ARBA00004906"/>
    </source>
</evidence>
<name>A0A3B6KP82_WHEAT</name>
<proteinExistence type="inferred from homology"/>
<dbReference type="PaxDb" id="4565-Traes_5DL_6561C7B7D.1"/>
<dbReference type="Proteomes" id="UP000019116">
    <property type="component" value="Chromosome 5A"/>
</dbReference>
<reference evidence="4" key="2">
    <citation type="submission" date="2018-10" db="UniProtKB">
        <authorList>
            <consortium name="EnsemblPlants"/>
        </authorList>
    </citation>
    <scope>IDENTIFICATION</scope>
</reference>
<comment type="pathway">
    <text evidence="1">Protein modification; protein ubiquitination.</text>
</comment>
<evidence type="ECO:0000259" key="3">
    <source>
        <dbReference type="SMART" id="SM00225"/>
    </source>
</evidence>
<dbReference type="Gramene" id="TraesCS5A03G1026500.1">
    <property type="protein sequence ID" value="TraesCS5A03G1026500.1.CDS"/>
    <property type="gene ID" value="TraesCS5A03G1026500"/>
</dbReference>
<dbReference type="OrthoDB" id="1878800at2759"/>
<reference evidence="4" key="1">
    <citation type="submission" date="2018-08" db="EMBL/GenBank/DDBJ databases">
        <authorList>
            <person name="Rossello M."/>
        </authorList>
    </citation>
    <scope>NUCLEOTIDE SEQUENCE [LARGE SCALE GENOMIC DNA]</scope>
    <source>
        <strain evidence="4">cv. Chinese Spring</strain>
    </source>
</reference>
<evidence type="ECO:0000313" key="4">
    <source>
        <dbReference type="EnsemblPlants" id="TraesCS5A02G434800.1"/>
    </source>
</evidence>
<dbReference type="Gramene" id="TraesCS5A02G434800.1">
    <property type="protein sequence ID" value="TraesCS5A02G434800.1"/>
    <property type="gene ID" value="TraesCS5A02G434800"/>
</dbReference>
<dbReference type="STRING" id="4565.A0A3B6KP82"/>
<organism evidence="4">
    <name type="scientific">Triticum aestivum</name>
    <name type="common">Wheat</name>
    <dbReference type="NCBI Taxonomy" id="4565"/>
    <lineage>
        <taxon>Eukaryota</taxon>
        <taxon>Viridiplantae</taxon>
        <taxon>Streptophyta</taxon>
        <taxon>Embryophyta</taxon>
        <taxon>Tracheophyta</taxon>
        <taxon>Spermatophyta</taxon>
        <taxon>Magnoliopsida</taxon>
        <taxon>Liliopsida</taxon>
        <taxon>Poales</taxon>
        <taxon>Poaceae</taxon>
        <taxon>BOP clade</taxon>
        <taxon>Pooideae</taxon>
        <taxon>Triticodae</taxon>
        <taxon>Triticeae</taxon>
        <taxon>Triticinae</taxon>
        <taxon>Triticum</taxon>
    </lineage>
</organism>
<dbReference type="SMR" id="A0A3B6KP82"/>
<dbReference type="InterPro" id="IPR000210">
    <property type="entry name" value="BTB/POZ_dom"/>
</dbReference>
<dbReference type="AlphaFoldDB" id="A0A3B6KP82"/>
<dbReference type="Gramene" id="TraesWEE_scaffold_116634_01G000100.1">
    <property type="protein sequence ID" value="TraesWEE_scaffold_116634_01G000100.1"/>
    <property type="gene ID" value="TraesWEE_scaffold_116634_01G000100"/>
</dbReference>
<feature type="domain" description="BTB" evidence="3">
    <location>
        <begin position="36"/>
        <end position="148"/>
    </location>
</feature>
<dbReference type="EnsemblPlants" id="TraesCS5A02G434800.1">
    <property type="protein sequence ID" value="TraesCS5A02G434800.1"/>
    <property type="gene ID" value="TraesCS5A02G434800"/>
</dbReference>
<accession>A0A3B6KP82</accession>
<dbReference type="PANTHER" id="PTHR26379">
    <property type="entry name" value="BTB/POZ AND MATH DOMAIN-CONTAINING PROTEIN 1"/>
    <property type="match status" value="1"/>
</dbReference>
<dbReference type="Gene3D" id="3.30.710.10">
    <property type="entry name" value="Potassium Channel Kv1.1, Chain A"/>
    <property type="match status" value="1"/>
</dbReference>
<dbReference type="InterPro" id="IPR056423">
    <property type="entry name" value="BACK_BPM_SPOP"/>
</dbReference>
<dbReference type="SMART" id="SM00225">
    <property type="entry name" value="BTB"/>
    <property type="match status" value="1"/>
</dbReference>